<feature type="transmembrane region" description="Helical" evidence="13">
    <location>
        <begin position="189"/>
        <end position="207"/>
    </location>
</feature>
<dbReference type="PANTHER" id="PTHR14269">
    <property type="entry name" value="CDP-DIACYLGLYCEROL--GLYCEROL-3-PHOSPHATE 3-PHOSPHATIDYLTRANSFERASE-RELATED"/>
    <property type="match status" value="1"/>
</dbReference>
<evidence type="ECO:0000313" key="15">
    <source>
        <dbReference type="Proteomes" id="UP000231742"/>
    </source>
</evidence>
<keyword evidence="10" id="KW-1208">Phospholipid metabolism</keyword>
<organism evidence="14 15">
    <name type="scientific">Salinibacterium amurskyense</name>
    <dbReference type="NCBI Taxonomy" id="205941"/>
    <lineage>
        <taxon>Bacteria</taxon>
        <taxon>Bacillati</taxon>
        <taxon>Actinomycetota</taxon>
        <taxon>Actinomycetes</taxon>
        <taxon>Micrococcales</taxon>
        <taxon>Microbacteriaceae</taxon>
        <taxon>Salinibacterium</taxon>
    </lineage>
</organism>
<keyword evidence="4 12" id="KW-0808">Transferase</keyword>
<evidence type="ECO:0000313" key="14">
    <source>
        <dbReference type="EMBL" id="PJJ78178.1"/>
    </source>
</evidence>
<comment type="similarity">
    <text evidence="2 12">Belongs to the CDP-alcohol phosphatidyltransferase class-I family.</text>
</comment>
<evidence type="ECO:0000256" key="2">
    <source>
        <dbReference type="ARBA" id="ARBA00010441"/>
    </source>
</evidence>
<dbReference type="InterPro" id="IPR048254">
    <property type="entry name" value="CDP_ALCOHOL_P_TRANSF_CS"/>
</dbReference>
<evidence type="ECO:0000256" key="3">
    <source>
        <dbReference type="ARBA" id="ARBA00022516"/>
    </source>
</evidence>
<keyword evidence="5 13" id="KW-0812">Transmembrane</keyword>
<reference evidence="14 15" key="1">
    <citation type="submission" date="2017-11" db="EMBL/GenBank/DDBJ databases">
        <title>Genomic Encyclopedia of Archaeal and Bacterial Type Strains, Phase II (KMG-II): From Individual Species to Whole Genera.</title>
        <authorList>
            <person name="Goeker M."/>
        </authorList>
    </citation>
    <scope>NUCLEOTIDE SEQUENCE [LARGE SCALE GENOMIC DNA]</scope>
    <source>
        <strain evidence="14 15">DSM 16400</strain>
    </source>
</reference>
<dbReference type="GO" id="GO:0016020">
    <property type="term" value="C:membrane"/>
    <property type="evidence" value="ECO:0007669"/>
    <property type="project" value="UniProtKB-SubCell"/>
</dbReference>
<dbReference type="UniPathway" id="UPA00085"/>
<feature type="transmembrane region" description="Helical" evidence="13">
    <location>
        <begin position="68"/>
        <end position="87"/>
    </location>
</feature>
<evidence type="ECO:0000256" key="12">
    <source>
        <dbReference type="RuleBase" id="RU003750"/>
    </source>
</evidence>
<evidence type="ECO:0000256" key="9">
    <source>
        <dbReference type="ARBA" id="ARBA00023209"/>
    </source>
</evidence>
<evidence type="ECO:0000256" key="11">
    <source>
        <dbReference type="NCBIfam" id="TIGR00560"/>
    </source>
</evidence>
<keyword evidence="8 13" id="KW-0472">Membrane</keyword>
<dbReference type="GO" id="GO:0008444">
    <property type="term" value="F:CDP-diacylglycerol-glycerol-3-phosphate 3-phosphatidyltransferase activity"/>
    <property type="evidence" value="ECO:0007669"/>
    <property type="project" value="UniProtKB-UniRule"/>
</dbReference>
<keyword evidence="7" id="KW-0443">Lipid metabolism</keyword>
<dbReference type="PANTHER" id="PTHR14269:SF52">
    <property type="entry name" value="PHOSPHATIDYLGLYCEROPHOSPHATE SYNTHASE-RELATED"/>
    <property type="match status" value="1"/>
</dbReference>
<dbReference type="Gene3D" id="1.20.120.1760">
    <property type="match status" value="1"/>
</dbReference>
<evidence type="ECO:0000256" key="13">
    <source>
        <dbReference type="SAM" id="Phobius"/>
    </source>
</evidence>
<dbReference type="PROSITE" id="PS00379">
    <property type="entry name" value="CDP_ALCOHOL_P_TRANSF"/>
    <property type="match status" value="1"/>
</dbReference>
<comment type="subcellular location">
    <subcellularLocation>
        <location evidence="1">Membrane</location>
        <topology evidence="1">Multi-pass membrane protein</topology>
    </subcellularLocation>
</comment>
<evidence type="ECO:0000256" key="1">
    <source>
        <dbReference type="ARBA" id="ARBA00004141"/>
    </source>
</evidence>
<feature type="transmembrane region" description="Helical" evidence="13">
    <location>
        <begin position="107"/>
        <end position="132"/>
    </location>
</feature>
<name>A0A2M9D2F3_9MICO</name>
<dbReference type="InterPro" id="IPR004570">
    <property type="entry name" value="Phosphatidylglycerol_P_synth"/>
</dbReference>
<feature type="transmembrane region" description="Helical" evidence="13">
    <location>
        <begin position="161"/>
        <end position="183"/>
    </location>
</feature>
<dbReference type="EC" id="2.7.8.5" evidence="11"/>
<keyword evidence="15" id="KW-1185">Reference proteome</keyword>
<protein>
    <recommendedName>
        <fullName evidence="11">CDP-diacylglycerol--glycerol-3-phosphate 3-phosphatidyltransferase</fullName>
        <ecNumber evidence="11">2.7.8.5</ecNumber>
    </recommendedName>
</protein>
<dbReference type="InterPro" id="IPR043130">
    <property type="entry name" value="CDP-OH_PTrfase_TM_dom"/>
</dbReference>
<keyword evidence="9" id="KW-0594">Phospholipid biosynthesis</keyword>
<keyword evidence="3" id="KW-0444">Lipid biosynthesis</keyword>
<dbReference type="OrthoDB" id="9796672at2"/>
<evidence type="ECO:0000256" key="6">
    <source>
        <dbReference type="ARBA" id="ARBA00022989"/>
    </source>
</evidence>
<evidence type="ECO:0000256" key="4">
    <source>
        <dbReference type="ARBA" id="ARBA00022679"/>
    </source>
</evidence>
<dbReference type="PIRSF" id="PIRSF000847">
    <property type="entry name" value="Phos_ph_gly_syn"/>
    <property type="match status" value="1"/>
</dbReference>
<comment type="caution">
    <text evidence="14">The sequence shown here is derived from an EMBL/GenBank/DDBJ whole genome shotgun (WGS) entry which is preliminary data.</text>
</comment>
<dbReference type="EMBL" id="PGFH01000003">
    <property type="protein sequence ID" value="PJJ78178.1"/>
    <property type="molecule type" value="Genomic_DNA"/>
</dbReference>
<dbReference type="AlphaFoldDB" id="A0A2M9D2F3"/>
<sequence>MGEQPVSESTPPVVPSFSMRGRVFRRGDTPASNGNIANIITVVRIFMAPVFIWLLLLDNGEMGPIRYIAAALFIIAIVTDAVDGHLARGRNLITNVGIILDPIADKVLTGGALVALSILGELPWWITILILVREFGITIYRFAVLSKVVVPASRGGKLKTVLQAVAIALFLVPLFTVLGSWVLWLNWSVMAIAVVLTVYTGIEYLWLAWRHTRASKPVTTTPGV</sequence>
<dbReference type="RefSeq" id="WP_100390077.1">
    <property type="nucleotide sequence ID" value="NZ_BMZU01000001.1"/>
</dbReference>
<keyword evidence="6 13" id="KW-1133">Transmembrane helix</keyword>
<gene>
    <name evidence="14" type="ORF">CLV85_2634</name>
</gene>
<dbReference type="GO" id="GO:0046474">
    <property type="term" value="P:glycerophospholipid biosynthetic process"/>
    <property type="evidence" value="ECO:0007669"/>
    <property type="project" value="TreeGrafter"/>
</dbReference>
<evidence type="ECO:0000256" key="8">
    <source>
        <dbReference type="ARBA" id="ARBA00023136"/>
    </source>
</evidence>
<evidence type="ECO:0000256" key="5">
    <source>
        <dbReference type="ARBA" id="ARBA00022692"/>
    </source>
</evidence>
<dbReference type="NCBIfam" id="TIGR00560">
    <property type="entry name" value="pgsA"/>
    <property type="match status" value="1"/>
</dbReference>
<accession>A0A2M9D2F3</accession>
<feature type="transmembrane region" description="Helical" evidence="13">
    <location>
        <begin position="36"/>
        <end position="56"/>
    </location>
</feature>
<evidence type="ECO:0000256" key="10">
    <source>
        <dbReference type="ARBA" id="ARBA00023264"/>
    </source>
</evidence>
<dbReference type="Pfam" id="PF01066">
    <property type="entry name" value="CDP-OH_P_transf"/>
    <property type="match status" value="1"/>
</dbReference>
<dbReference type="InterPro" id="IPR050324">
    <property type="entry name" value="CDP-alcohol_PTase-I"/>
</dbReference>
<evidence type="ECO:0000256" key="7">
    <source>
        <dbReference type="ARBA" id="ARBA00023098"/>
    </source>
</evidence>
<proteinExistence type="inferred from homology"/>
<dbReference type="Proteomes" id="UP000231742">
    <property type="component" value="Unassembled WGS sequence"/>
</dbReference>
<dbReference type="InterPro" id="IPR000462">
    <property type="entry name" value="CDP-OH_P_trans"/>
</dbReference>